<dbReference type="EMBL" id="KQ243550">
    <property type="protein sequence ID" value="KNC75560.1"/>
    <property type="molecule type" value="Genomic_DNA"/>
</dbReference>
<gene>
    <name evidence="2" type="ORF">SARC_11918</name>
</gene>
<evidence type="ECO:0000313" key="3">
    <source>
        <dbReference type="Proteomes" id="UP000054560"/>
    </source>
</evidence>
<dbReference type="Proteomes" id="UP000054560">
    <property type="component" value="Unassembled WGS sequence"/>
</dbReference>
<feature type="signal peptide" evidence="1">
    <location>
        <begin position="1"/>
        <end position="21"/>
    </location>
</feature>
<dbReference type="GeneID" id="25912422"/>
<accession>A0A0L0FFQ1</accession>
<feature type="chain" id="PRO_5005538544" description="Hydrophobin" evidence="1">
    <location>
        <begin position="22"/>
        <end position="129"/>
    </location>
</feature>
<dbReference type="AlphaFoldDB" id="A0A0L0FFQ1"/>
<organism evidence="2 3">
    <name type="scientific">Sphaeroforma arctica JP610</name>
    <dbReference type="NCBI Taxonomy" id="667725"/>
    <lineage>
        <taxon>Eukaryota</taxon>
        <taxon>Ichthyosporea</taxon>
        <taxon>Ichthyophonida</taxon>
        <taxon>Sphaeroforma</taxon>
    </lineage>
</organism>
<keyword evidence="3" id="KW-1185">Reference proteome</keyword>
<evidence type="ECO:0008006" key="4">
    <source>
        <dbReference type="Google" id="ProtNLM"/>
    </source>
</evidence>
<sequence>MLMTIISSVVLVGQIFTLANASALPSQRRSVFGDVEGAIEGENGFDCASGVMAGITALTESDSYKSLTGDSYCDSAVYGIVVAGMEMAAESDGSALESGECATTMGICCAAKAGDGVLTTQICEMLLST</sequence>
<evidence type="ECO:0000256" key="1">
    <source>
        <dbReference type="SAM" id="SignalP"/>
    </source>
</evidence>
<reference evidence="2 3" key="1">
    <citation type="submission" date="2011-02" db="EMBL/GenBank/DDBJ databases">
        <title>The Genome Sequence of Sphaeroforma arctica JP610.</title>
        <authorList>
            <consortium name="The Broad Institute Genome Sequencing Platform"/>
            <person name="Russ C."/>
            <person name="Cuomo C."/>
            <person name="Young S.K."/>
            <person name="Zeng Q."/>
            <person name="Gargeya S."/>
            <person name="Alvarado L."/>
            <person name="Berlin A."/>
            <person name="Chapman S.B."/>
            <person name="Chen Z."/>
            <person name="Freedman E."/>
            <person name="Gellesch M."/>
            <person name="Goldberg J."/>
            <person name="Griggs A."/>
            <person name="Gujja S."/>
            <person name="Heilman E."/>
            <person name="Heiman D."/>
            <person name="Howarth C."/>
            <person name="Mehta T."/>
            <person name="Neiman D."/>
            <person name="Pearson M."/>
            <person name="Roberts A."/>
            <person name="Saif S."/>
            <person name="Shea T."/>
            <person name="Shenoy N."/>
            <person name="Sisk P."/>
            <person name="Stolte C."/>
            <person name="Sykes S."/>
            <person name="White J."/>
            <person name="Yandava C."/>
            <person name="Burger G."/>
            <person name="Gray M.W."/>
            <person name="Holland P.W.H."/>
            <person name="King N."/>
            <person name="Lang F.B.F."/>
            <person name="Roger A.J."/>
            <person name="Ruiz-Trillo I."/>
            <person name="Haas B."/>
            <person name="Nusbaum C."/>
            <person name="Birren B."/>
        </authorList>
    </citation>
    <scope>NUCLEOTIDE SEQUENCE [LARGE SCALE GENOMIC DNA]</scope>
    <source>
        <strain evidence="2 3">JP610</strain>
    </source>
</reference>
<keyword evidence="1" id="KW-0732">Signal</keyword>
<dbReference type="RefSeq" id="XP_014149462.1">
    <property type="nucleotide sequence ID" value="XM_014293987.1"/>
</dbReference>
<protein>
    <recommendedName>
        <fullName evidence="4">Hydrophobin</fullName>
    </recommendedName>
</protein>
<proteinExistence type="predicted"/>
<evidence type="ECO:0000313" key="2">
    <source>
        <dbReference type="EMBL" id="KNC75560.1"/>
    </source>
</evidence>
<name>A0A0L0FFQ1_9EUKA</name>